<proteinExistence type="inferred from homology"/>
<evidence type="ECO:0000313" key="4">
    <source>
        <dbReference type="Proteomes" id="UP000319296"/>
    </source>
</evidence>
<dbReference type="Gene3D" id="1.10.1220.170">
    <property type="match status" value="1"/>
</dbReference>
<gene>
    <name evidence="3" type="ORF">EVG15_06575</name>
</gene>
<comment type="similarity">
    <text evidence="1 2">Belongs to the phD/YefM antitoxin family.</text>
</comment>
<comment type="caution">
    <text evidence="3">The sequence shown here is derived from an EMBL/GenBank/DDBJ whole genome shotgun (WGS) entry which is preliminary data.</text>
</comment>
<comment type="function">
    <text evidence="2">Antitoxin component of a type II toxin-antitoxin (TA) system.</text>
</comment>
<dbReference type="NCBIfam" id="TIGR01552">
    <property type="entry name" value="phd_fam"/>
    <property type="match status" value="1"/>
</dbReference>
<protein>
    <recommendedName>
        <fullName evidence="2">Antitoxin</fullName>
    </recommendedName>
</protein>
<evidence type="ECO:0000313" key="3">
    <source>
        <dbReference type="EMBL" id="RZD18263.1"/>
    </source>
</evidence>
<accession>A0A519BLY3</accession>
<evidence type="ECO:0000256" key="2">
    <source>
        <dbReference type="RuleBase" id="RU362080"/>
    </source>
</evidence>
<reference evidence="3 4" key="1">
    <citation type="journal article" date="2019" name="ISME J.">
        <title>Insights into ecological role of a new deltaproteobacterial order Candidatus Acidulodesulfobacterales by metagenomics and metatranscriptomics.</title>
        <authorList>
            <person name="Tan S."/>
            <person name="Liu J."/>
            <person name="Fang Y."/>
            <person name="Hedlund B.P."/>
            <person name="Lian Z.H."/>
            <person name="Huang L.Y."/>
            <person name="Li J.T."/>
            <person name="Huang L.N."/>
            <person name="Li W.J."/>
            <person name="Jiang H.C."/>
            <person name="Dong H.L."/>
            <person name="Shu W.S."/>
        </authorList>
    </citation>
    <scope>NUCLEOTIDE SEQUENCE [LARGE SCALE GENOMIC DNA]</scope>
    <source>
        <strain evidence="3">AP1</strain>
    </source>
</reference>
<dbReference type="InterPro" id="IPR051405">
    <property type="entry name" value="phD/YefM_antitoxin"/>
</dbReference>
<sequence length="84" mass="9929">MEIVNFTEARNNLKSILDRVYENNEEIIIFRKNGQSFVISNLSDYNALKETKYLLSNPHNKERLLSSLKHAKERKTFEKKLISD</sequence>
<name>A0A519BLY3_9DELT</name>
<dbReference type="SUPFAM" id="SSF143120">
    <property type="entry name" value="YefM-like"/>
    <property type="match status" value="1"/>
</dbReference>
<dbReference type="AlphaFoldDB" id="A0A519BLY3"/>
<dbReference type="InterPro" id="IPR036165">
    <property type="entry name" value="YefM-like_sf"/>
</dbReference>
<dbReference type="Pfam" id="PF02604">
    <property type="entry name" value="PhdYeFM_antitox"/>
    <property type="match status" value="1"/>
</dbReference>
<organism evidence="3 4">
    <name type="scientific">Candidatus Acididesulfobacter diazotrophicus</name>
    <dbReference type="NCBI Taxonomy" id="2597226"/>
    <lineage>
        <taxon>Bacteria</taxon>
        <taxon>Deltaproteobacteria</taxon>
        <taxon>Candidatus Acidulodesulfobacterales</taxon>
        <taxon>Candidatus Acididesulfobacter</taxon>
    </lineage>
</organism>
<dbReference type="InterPro" id="IPR006442">
    <property type="entry name" value="Antitoxin_Phd/YefM"/>
</dbReference>
<dbReference type="EMBL" id="SGBB01000011">
    <property type="protein sequence ID" value="RZD18263.1"/>
    <property type="molecule type" value="Genomic_DNA"/>
</dbReference>
<dbReference type="PANTHER" id="PTHR33713">
    <property type="entry name" value="ANTITOXIN YAFN-RELATED"/>
    <property type="match status" value="1"/>
</dbReference>
<dbReference type="Gene3D" id="3.40.1620.10">
    <property type="entry name" value="YefM-like domain"/>
    <property type="match status" value="1"/>
</dbReference>
<dbReference type="PANTHER" id="PTHR33713:SF6">
    <property type="entry name" value="ANTITOXIN YEFM"/>
    <property type="match status" value="1"/>
</dbReference>
<dbReference type="Proteomes" id="UP000319296">
    <property type="component" value="Unassembled WGS sequence"/>
</dbReference>
<evidence type="ECO:0000256" key="1">
    <source>
        <dbReference type="ARBA" id="ARBA00009981"/>
    </source>
</evidence>